<name>A0ABV2G9W9_9BACL</name>
<keyword evidence="4" id="KW-1185">Reference proteome</keyword>
<evidence type="ECO:0000313" key="3">
    <source>
        <dbReference type="EMBL" id="MET3575073.1"/>
    </source>
</evidence>
<dbReference type="CDD" id="cd02219">
    <property type="entry name" value="cupin_YjlB-like"/>
    <property type="match status" value="1"/>
</dbReference>
<dbReference type="EMBL" id="JBEPLW010000003">
    <property type="protein sequence ID" value="MET3575073.1"/>
    <property type="molecule type" value="Genomic_DNA"/>
</dbReference>
<dbReference type="InterPro" id="IPR013096">
    <property type="entry name" value="Cupin_2"/>
</dbReference>
<evidence type="ECO:0000259" key="2">
    <source>
        <dbReference type="Pfam" id="PF07883"/>
    </source>
</evidence>
<dbReference type="PANTHER" id="PTHR36448">
    <property type="entry name" value="BLR7373 PROTEIN"/>
    <property type="match status" value="1"/>
</dbReference>
<feature type="region of interest" description="Disordered" evidence="1">
    <location>
        <begin position="207"/>
        <end position="253"/>
    </location>
</feature>
<protein>
    <submittedName>
        <fullName evidence="3">Uncharacterized protein YjlB</fullName>
    </submittedName>
</protein>
<feature type="domain" description="Cupin type-2" evidence="2">
    <location>
        <begin position="144"/>
        <end position="190"/>
    </location>
</feature>
<dbReference type="Gene3D" id="2.60.120.10">
    <property type="entry name" value="Jelly Rolls"/>
    <property type="match status" value="1"/>
</dbReference>
<feature type="compositionally biased region" description="Basic and acidic residues" evidence="1">
    <location>
        <begin position="210"/>
        <end position="222"/>
    </location>
</feature>
<sequence>MGGANGRFGALTLQIIGSHTVFRPNGCAEPVRSEAKVTKAIDLQEKTRTGRRACGSGGYLFVRRVEDKVNEKFRWKGMKANMDVQVRSFFLKDDGRVPNNPDLPVIFYQNAYDGDPGPGPDSIRGSFSGHGWTNSWEGDVFDYHHYHTNTHEVLGVVRGTAEILLGGDAGERLELKPGDVVLLPAGTAHKKLESSDDFQVVGAYPDGMEPDLKERDPAEKAAAKNTISNVPVPEQDPVFGDDEQSPMFHKWIK</sequence>
<reference evidence="3 4" key="1">
    <citation type="submission" date="2024-06" db="EMBL/GenBank/DDBJ databases">
        <title>Genomic Encyclopedia of Type Strains, Phase IV (KMG-IV): sequencing the most valuable type-strain genomes for metagenomic binning, comparative biology and taxonomic classification.</title>
        <authorList>
            <person name="Goeker M."/>
        </authorList>
    </citation>
    <scope>NUCLEOTIDE SEQUENCE [LARGE SCALE GENOMIC DNA]</scope>
    <source>
        <strain evidence="3 4">DSM 26128</strain>
    </source>
</reference>
<evidence type="ECO:0000256" key="1">
    <source>
        <dbReference type="SAM" id="MobiDB-lite"/>
    </source>
</evidence>
<dbReference type="InterPro" id="IPR047121">
    <property type="entry name" value="YjiB-like"/>
</dbReference>
<dbReference type="SUPFAM" id="SSF51182">
    <property type="entry name" value="RmlC-like cupins"/>
    <property type="match status" value="1"/>
</dbReference>
<dbReference type="InterPro" id="IPR014710">
    <property type="entry name" value="RmlC-like_jellyroll"/>
</dbReference>
<proteinExistence type="predicted"/>
<dbReference type="InterPro" id="IPR011051">
    <property type="entry name" value="RmlC_Cupin_sf"/>
</dbReference>
<accession>A0ABV2G9W9</accession>
<gene>
    <name evidence="3" type="ORF">ABID49_000957</name>
</gene>
<dbReference type="PANTHER" id="PTHR36448:SF2">
    <property type="entry name" value="CUPIN TYPE-1 DOMAIN-CONTAINING PROTEIN"/>
    <property type="match status" value="1"/>
</dbReference>
<dbReference type="Pfam" id="PF07883">
    <property type="entry name" value="Cupin_2"/>
    <property type="match status" value="1"/>
</dbReference>
<comment type="caution">
    <text evidence="3">The sequence shown here is derived from an EMBL/GenBank/DDBJ whole genome shotgun (WGS) entry which is preliminary data.</text>
</comment>
<dbReference type="Proteomes" id="UP001549099">
    <property type="component" value="Unassembled WGS sequence"/>
</dbReference>
<organism evidence="3 4">
    <name type="scientific">Bhargavaea ullalensis</name>
    <dbReference type="NCBI Taxonomy" id="1265685"/>
    <lineage>
        <taxon>Bacteria</taxon>
        <taxon>Bacillati</taxon>
        <taxon>Bacillota</taxon>
        <taxon>Bacilli</taxon>
        <taxon>Bacillales</taxon>
        <taxon>Caryophanaceae</taxon>
        <taxon>Bhargavaea</taxon>
    </lineage>
</organism>
<evidence type="ECO:0000313" key="4">
    <source>
        <dbReference type="Proteomes" id="UP001549099"/>
    </source>
</evidence>